<feature type="domain" description="GmrSD restriction endonucleases N-terminal" evidence="1">
    <location>
        <begin position="13"/>
        <end position="230"/>
    </location>
</feature>
<feature type="domain" description="GmrSD restriction endonucleases C-terminal" evidence="2">
    <location>
        <begin position="427"/>
        <end position="549"/>
    </location>
</feature>
<dbReference type="EMBL" id="JAENHP010000001">
    <property type="protein sequence ID" value="MBM2614732.1"/>
    <property type="molecule type" value="Genomic_DNA"/>
</dbReference>
<dbReference type="PANTHER" id="PTHR35149:SF2">
    <property type="entry name" value="DUF262 DOMAIN-CONTAINING PROTEIN"/>
    <property type="match status" value="1"/>
</dbReference>
<reference evidence="3 4" key="1">
    <citation type="submission" date="2021-01" db="EMBL/GenBank/DDBJ databases">
        <title>Actinoplanes sp. nov. LDG1-06 isolated from lichen.</title>
        <authorList>
            <person name="Saeng-In P."/>
            <person name="Phongsopitanun W."/>
            <person name="Kanchanasin P."/>
            <person name="Yuki M."/>
            <person name="Kudo T."/>
            <person name="Ohkuma M."/>
            <person name="Tanasupawat S."/>
        </authorList>
    </citation>
    <scope>NUCLEOTIDE SEQUENCE [LARGE SCALE GENOMIC DNA]</scope>
    <source>
        <strain evidence="3 4">LDG1-06</strain>
    </source>
</reference>
<evidence type="ECO:0000259" key="1">
    <source>
        <dbReference type="Pfam" id="PF03235"/>
    </source>
</evidence>
<dbReference type="InterPro" id="IPR004919">
    <property type="entry name" value="GmrSD_N"/>
</dbReference>
<dbReference type="Proteomes" id="UP000632138">
    <property type="component" value="Unassembled WGS sequence"/>
</dbReference>
<dbReference type="InterPro" id="IPR011089">
    <property type="entry name" value="GmrSD_C"/>
</dbReference>
<protein>
    <submittedName>
        <fullName evidence="3">DUF262 domain-containing protein</fullName>
    </submittedName>
</protein>
<proteinExistence type="predicted"/>
<name>A0ABS2A4K2_9ACTN</name>
<dbReference type="PANTHER" id="PTHR35149">
    <property type="entry name" value="SLL5132 PROTEIN"/>
    <property type="match status" value="1"/>
</dbReference>
<keyword evidence="4" id="KW-1185">Reference proteome</keyword>
<dbReference type="Pfam" id="PF03235">
    <property type="entry name" value="GmrSD_N"/>
    <property type="match status" value="1"/>
</dbReference>
<evidence type="ECO:0000259" key="2">
    <source>
        <dbReference type="Pfam" id="PF07510"/>
    </source>
</evidence>
<organism evidence="3 4">
    <name type="scientific">Paractinoplanes ovalisporus</name>
    <dbReference type="NCBI Taxonomy" id="2810368"/>
    <lineage>
        <taxon>Bacteria</taxon>
        <taxon>Bacillati</taxon>
        <taxon>Actinomycetota</taxon>
        <taxon>Actinomycetes</taxon>
        <taxon>Micromonosporales</taxon>
        <taxon>Micromonosporaceae</taxon>
        <taxon>Paractinoplanes</taxon>
    </lineage>
</organism>
<dbReference type="Pfam" id="PF07510">
    <property type="entry name" value="GmrSD_C"/>
    <property type="match status" value="1"/>
</dbReference>
<gene>
    <name evidence="3" type="ORF">JIG36_04080</name>
</gene>
<accession>A0ABS2A4K2</accession>
<comment type="caution">
    <text evidence="3">The sequence shown here is derived from an EMBL/GenBank/DDBJ whole genome shotgun (WGS) entry which is preliminary data.</text>
</comment>
<dbReference type="RefSeq" id="WP_203374600.1">
    <property type="nucleotide sequence ID" value="NZ_JAENHP010000001.1"/>
</dbReference>
<sequence length="558" mass="63936">MQQLEAHEMPLHKVFCSDYSFHIPEYQRPYAWRKEQALQLLDDLSEALDRNEREPYFLGSVVLVKSKQDPSAGVIDGQQRLTTLTILLAVLRDLADDEEIRSSLGQLISEPGSKILGLETQPRLALRKRDRAFFGEHIQQADGVTKLLDLKDTVAKNEAQATVRENAVAMYERLVRWPERQRMSLMRMLSLHTYLVVVSTPDLASAHRIFSVMNARGLDLSPTDIFKSSIIGDLPAGSSDLYAEKWENAEERVGRDLFAELFQHIRMIFAMKRPEKELLKEFPDQVLVDYLPGKGADFVDDVLTPYAEAYGQIRDFSYSAASGADRVNNWFRRLAQIDNSDWLPPALWALRHHADDPEWLDSFFRALERLAASMLIRRVYATPRAQRYAGVLRELADGRGVDAPSLALSEGEKAEVLQKLNADLYLQEKVRRYVLLRLDELLARAPGVTYEHARITVEHVLPQNPAPASLWRVNFTDEQREYWTHRIANLVLLNRTKNSQARNFDFAKKKTGYFTARNGVAAFALTSQVVTYPRWTPEVLRDRQTELLAVLKKAWLTD</sequence>
<evidence type="ECO:0000313" key="4">
    <source>
        <dbReference type="Proteomes" id="UP000632138"/>
    </source>
</evidence>
<evidence type="ECO:0000313" key="3">
    <source>
        <dbReference type="EMBL" id="MBM2614732.1"/>
    </source>
</evidence>